<proteinExistence type="predicted"/>
<feature type="signal peptide" evidence="1">
    <location>
        <begin position="1"/>
        <end position="23"/>
    </location>
</feature>
<sequence>MKFTHIKNMSYAIMVLMPCTLNAQLNIIAPEDGVKEYTVANSEPYDSLIPFYDPHFTKFLGQTLFMHGSDEHKIGYYDAFFTGNILKGKHEVYRQMEGRTGYTDPEAVTGKYYDVIKVWTQPAGKYFNYCLLLRDNKTGEDIYFKPGTATRAFTCVGFYDKMKTMHVGSTFEALGTNVKRLEGGIIRTEKGEEYRCIDIGLEMNKNDGAFIILENSSGDKVKSIPFGRTVTGFVSKDIIKEMSKSFGDKFGPQIARGDIDIAMTEEMVATAWGRPYRVEQAEVKGKTFNYWYYPNNRYVTFQNGKVLRIQQIDSYW</sequence>
<feature type="chain" id="PRO_5046318790" evidence="1">
    <location>
        <begin position="24"/>
        <end position="316"/>
    </location>
</feature>
<dbReference type="EMBL" id="JBCLPP010000002">
    <property type="protein sequence ID" value="MEY8244135.1"/>
    <property type="molecule type" value="Genomic_DNA"/>
</dbReference>
<gene>
    <name evidence="2" type="ORF">AAK873_00725</name>
</gene>
<protein>
    <submittedName>
        <fullName evidence="2">Uncharacterized protein</fullName>
    </submittedName>
</protein>
<evidence type="ECO:0000313" key="3">
    <source>
        <dbReference type="Proteomes" id="UP001565200"/>
    </source>
</evidence>
<evidence type="ECO:0000313" key="2">
    <source>
        <dbReference type="EMBL" id="MEY8244135.1"/>
    </source>
</evidence>
<dbReference type="RefSeq" id="WP_121698936.1">
    <property type="nucleotide sequence ID" value="NZ_JBCLPP010000002.1"/>
</dbReference>
<reference evidence="2 3" key="1">
    <citation type="submission" date="2024-03" db="EMBL/GenBank/DDBJ databases">
        <title>Mouse gut bacterial collection (mGBC) of GemPharmatech.</title>
        <authorList>
            <person name="He Y."/>
            <person name="Dong L."/>
            <person name="Wu D."/>
            <person name="Gao X."/>
            <person name="Lin Z."/>
        </authorList>
    </citation>
    <scope>NUCLEOTIDE SEQUENCE [LARGE SCALE GENOMIC DNA]</scope>
    <source>
        <strain evidence="2 3">54-13</strain>
    </source>
</reference>
<accession>A0ABV4CUD4</accession>
<comment type="caution">
    <text evidence="2">The sequence shown here is derived from an EMBL/GenBank/DDBJ whole genome shotgun (WGS) entry which is preliminary data.</text>
</comment>
<evidence type="ECO:0000256" key="1">
    <source>
        <dbReference type="SAM" id="SignalP"/>
    </source>
</evidence>
<dbReference type="Proteomes" id="UP001565200">
    <property type="component" value="Unassembled WGS sequence"/>
</dbReference>
<keyword evidence="3" id="KW-1185">Reference proteome</keyword>
<name>A0ABV4CUD4_9BACT</name>
<keyword evidence="1" id="KW-0732">Signal</keyword>
<organism evidence="2 3">
    <name type="scientific">Heminiphilus faecis</name>
    <dbReference type="NCBI Taxonomy" id="2601703"/>
    <lineage>
        <taxon>Bacteria</taxon>
        <taxon>Pseudomonadati</taxon>
        <taxon>Bacteroidota</taxon>
        <taxon>Bacteroidia</taxon>
        <taxon>Bacteroidales</taxon>
        <taxon>Muribaculaceae</taxon>
        <taxon>Heminiphilus</taxon>
    </lineage>
</organism>